<feature type="region of interest" description="Disordered" evidence="1">
    <location>
        <begin position="31"/>
        <end position="80"/>
    </location>
</feature>
<protein>
    <submittedName>
        <fullName evidence="2">SET domain group 4</fullName>
    </submittedName>
</protein>
<reference evidence="2 3" key="1">
    <citation type="submission" date="2024-06" db="EMBL/GenBank/DDBJ databases">
        <title>A chromosome level genome sequence of Diviner's sage (Salvia divinorum).</title>
        <authorList>
            <person name="Ford S.A."/>
            <person name="Ro D.-K."/>
            <person name="Ness R.W."/>
            <person name="Phillips M.A."/>
        </authorList>
    </citation>
    <scope>NUCLEOTIDE SEQUENCE [LARGE SCALE GENOMIC DNA]</scope>
    <source>
        <strain evidence="2">SAF-2024a</strain>
        <tissue evidence="2">Leaf</tissue>
    </source>
</reference>
<accession>A0ABD1FGW0</accession>
<proteinExistence type="predicted"/>
<comment type="caution">
    <text evidence="2">The sequence shown here is derived from an EMBL/GenBank/DDBJ whole genome shotgun (WGS) entry which is preliminary data.</text>
</comment>
<dbReference type="EMBL" id="JBEAFC010000015">
    <property type="protein sequence ID" value="KAL1531082.1"/>
    <property type="molecule type" value="Genomic_DNA"/>
</dbReference>
<gene>
    <name evidence="2" type="ORF">AAHA92_33802</name>
</gene>
<name>A0ABD1FGW0_SALDI</name>
<dbReference type="AlphaFoldDB" id="A0ABD1FGW0"/>
<evidence type="ECO:0000313" key="2">
    <source>
        <dbReference type="EMBL" id="KAL1531082.1"/>
    </source>
</evidence>
<keyword evidence="3" id="KW-1185">Reference proteome</keyword>
<organism evidence="2 3">
    <name type="scientific">Salvia divinorum</name>
    <name type="common">Maria pastora</name>
    <name type="synonym">Diviner's sage</name>
    <dbReference type="NCBI Taxonomy" id="28513"/>
    <lineage>
        <taxon>Eukaryota</taxon>
        <taxon>Viridiplantae</taxon>
        <taxon>Streptophyta</taxon>
        <taxon>Embryophyta</taxon>
        <taxon>Tracheophyta</taxon>
        <taxon>Spermatophyta</taxon>
        <taxon>Magnoliopsida</taxon>
        <taxon>eudicotyledons</taxon>
        <taxon>Gunneridae</taxon>
        <taxon>Pentapetalae</taxon>
        <taxon>asterids</taxon>
        <taxon>lamiids</taxon>
        <taxon>Lamiales</taxon>
        <taxon>Lamiaceae</taxon>
        <taxon>Nepetoideae</taxon>
        <taxon>Mentheae</taxon>
        <taxon>Salviinae</taxon>
        <taxon>Salvia</taxon>
        <taxon>Salvia subgen. Calosphace</taxon>
    </lineage>
</organism>
<sequence>MPCLSNLINLPASAFPELKPIVYDTRLGPKQAPAVARPRDLDAMKLGPQSEETIDDVKQGELRRNGKGEGAIGRGPNPEFDLKRNLGSFSGPKIGLHGADVEDGWEIERTINKAVPNLNGSS</sequence>
<evidence type="ECO:0000313" key="3">
    <source>
        <dbReference type="Proteomes" id="UP001567538"/>
    </source>
</evidence>
<dbReference type="Proteomes" id="UP001567538">
    <property type="component" value="Unassembled WGS sequence"/>
</dbReference>
<evidence type="ECO:0000256" key="1">
    <source>
        <dbReference type="SAM" id="MobiDB-lite"/>
    </source>
</evidence>
<feature type="compositionally biased region" description="Basic and acidic residues" evidence="1">
    <location>
        <begin position="55"/>
        <end position="67"/>
    </location>
</feature>